<gene>
    <name evidence="4" type="ORF">GPUH_LOCUS13925</name>
</gene>
<dbReference type="InterPro" id="IPR013099">
    <property type="entry name" value="K_chnl_dom"/>
</dbReference>
<keyword evidence="1" id="KW-1133">Transmembrane helix</keyword>
<keyword evidence="5" id="KW-1185">Reference proteome</keyword>
<dbReference type="Proteomes" id="UP000271098">
    <property type="component" value="Unassembled WGS sequence"/>
</dbReference>
<feature type="domain" description="Potassium channel" evidence="3">
    <location>
        <begin position="12"/>
        <end position="51"/>
    </location>
</feature>
<evidence type="ECO:0000256" key="1">
    <source>
        <dbReference type="SAM" id="Phobius"/>
    </source>
</evidence>
<evidence type="ECO:0000256" key="2">
    <source>
        <dbReference type="SAM" id="SignalP"/>
    </source>
</evidence>
<keyword evidence="1" id="KW-0472">Membrane</keyword>
<evidence type="ECO:0000259" key="3">
    <source>
        <dbReference type="Pfam" id="PF07885"/>
    </source>
</evidence>
<feature type="signal peptide" evidence="2">
    <location>
        <begin position="1"/>
        <end position="17"/>
    </location>
</feature>
<accession>A0A183DYY4</accession>
<evidence type="ECO:0000313" key="5">
    <source>
        <dbReference type="Proteomes" id="UP000271098"/>
    </source>
</evidence>
<dbReference type="Pfam" id="PF07885">
    <property type="entry name" value="Ion_trans_2"/>
    <property type="match status" value="1"/>
</dbReference>
<dbReference type="Gene3D" id="1.10.287.70">
    <property type="match status" value="1"/>
</dbReference>
<reference evidence="4 5" key="2">
    <citation type="submission" date="2018-11" db="EMBL/GenBank/DDBJ databases">
        <authorList>
            <consortium name="Pathogen Informatics"/>
        </authorList>
    </citation>
    <scope>NUCLEOTIDE SEQUENCE [LARGE SCALE GENOMIC DNA]</scope>
</reference>
<feature type="transmembrane region" description="Helical" evidence="1">
    <location>
        <begin position="27"/>
        <end position="49"/>
    </location>
</feature>
<keyword evidence="1" id="KW-0812">Transmembrane</keyword>
<dbReference type="OrthoDB" id="5855802at2759"/>
<dbReference type="AlphaFoldDB" id="A0A183DYY4"/>
<name>A0A183DYY4_9BILA</name>
<evidence type="ECO:0000313" key="4">
    <source>
        <dbReference type="EMBL" id="VDN23243.1"/>
    </source>
</evidence>
<dbReference type="SUPFAM" id="SSF81324">
    <property type="entry name" value="Voltage-gated potassium channels"/>
    <property type="match status" value="1"/>
</dbReference>
<evidence type="ECO:0000313" key="6">
    <source>
        <dbReference type="WBParaSite" id="GPUH_0001394001-mRNA-1"/>
    </source>
</evidence>
<dbReference type="WBParaSite" id="GPUH_0001394001-mRNA-1">
    <property type="protein sequence ID" value="GPUH_0001394001-mRNA-1"/>
    <property type="gene ID" value="GPUH_0001394001"/>
</dbReference>
<dbReference type="EMBL" id="UYRT01080713">
    <property type="protein sequence ID" value="VDN23243.1"/>
    <property type="molecule type" value="Genomic_DNA"/>
</dbReference>
<feature type="chain" id="PRO_5043138928" evidence="2">
    <location>
        <begin position="18"/>
        <end position="89"/>
    </location>
</feature>
<protein>
    <submittedName>
        <fullName evidence="6">Ion_trans_2 domain-containing protein</fullName>
    </submittedName>
</protein>
<sequence>MIITVIIVLLQLTVGFGDLVPTNAEGYVLVPILFIFAGLVLTTLAIDVIGASCITTATSLFPLHDPLAARLLSSLPHWGVRLAPQQFEH</sequence>
<proteinExistence type="predicted"/>
<reference evidence="6" key="1">
    <citation type="submission" date="2016-06" db="UniProtKB">
        <authorList>
            <consortium name="WormBaseParasite"/>
        </authorList>
    </citation>
    <scope>IDENTIFICATION</scope>
</reference>
<keyword evidence="2" id="KW-0732">Signal</keyword>
<organism evidence="6">
    <name type="scientific">Gongylonema pulchrum</name>
    <dbReference type="NCBI Taxonomy" id="637853"/>
    <lineage>
        <taxon>Eukaryota</taxon>
        <taxon>Metazoa</taxon>
        <taxon>Ecdysozoa</taxon>
        <taxon>Nematoda</taxon>
        <taxon>Chromadorea</taxon>
        <taxon>Rhabditida</taxon>
        <taxon>Spirurina</taxon>
        <taxon>Spiruromorpha</taxon>
        <taxon>Spiruroidea</taxon>
        <taxon>Gongylonematidae</taxon>
        <taxon>Gongylonema</taxon>
    </lineage>
</organism>